<sequence length="123" mass="13504">MHLQPKRPPGRADRKAAAYAAEIVRLRAEGYTYEAIREALGEVGITLSECALRREVRRHEKRTVGTASDVHPTPQVPPGPRLYVERPLTTGPPPSKDATGREIAAAFFDANPSNPLLPIKEKS</sequence>
<reference evidence="2 3" key="1">
    <citation type="submission" date="2020-08" db="EMBL/GenBank/DDBJ databases">
        <title>Aquariorum lacteus gen. nov., sp. nov., a new member of the family Comamonadaceae, isolated from freshwater aquarium.</title>
        <authorList>
            <person name="Chun S.-J."/>
        </authorList>
    </citation>
    <scope>NUCLEOTIDE SEQUENCE [LARGE SCALE GENOMIC DNA]</scope>
    <source>
        <strain evidence="2 3">SJAQ100</strain>
    </source>
</reference>
<protein>
    <submittedName>
        <fullName evidence="2">Uncharacterized protein</fullName>
    </submittedName>
</protein>
<gene>
    <name evidence="2" type="ORF">H4F90_02690</name>
</gene>
<organism evidence="2 3">
    <name type="scientific">Aquariibacter albus</name>
    <dbReference type="NCBI Taxonomy" id="2759899"/>
    <lineage>
        <taxon>Bacteria</taxon>
        <taxon>Pseudomonadati</taxon>
        <taxon>Pseudomonadota</taxon>
        <taxon>Betaproteobacteria</taxon>
        <taxon>Burkholderiales</taxon>
        <taxon>Sphaerotilaceae</taxon>
        <taxon>Aquariibacter</taxon>
    </lineage>
</organism>
<dbReference type="EMBL" id="JACIVI010000001">
    <property type="protein sequence ID" value="MBB1160886.1"/>
    <property type="molecule type" value="Genomic_DNA"/>
</dbReference>
<evidence type="ECO:0000313" key="2">
    <source>
        <dbReference type="EMBL" id="MBB1160886.1"/>
    </source>
</evidence>
<comment type="caution">
    <text evidence="2">The sequence shown here is derived from an EMBL/GenBank/DDBJ whole genome shotgun (WGS) entry which is preliminary data.</text>
</comment>
<dbReference type="AlphaFoldDB" id="A0A839HHP4"/>
<dbReference type="Proteomes" id="UP000586093">
    <property type="component" value="Unassembled WGS sequence"/>
</dbReference>
<proteinExistence type="predicted"/>
<keyword evidence="3" id="KW-1185">Reference proteome</keyword>
<name>A0A839HHP4_9BURK</name>
<evidence type="ECO:0000256" key="1">
    <source>
        <dbReference type="SAM" id="MobiDB-lite"/>
    </source>
</evidence>
<dbReference type="RefSeq" id="WP_182661231.1">
    <property type="nucleotide sequence ID" value="NZ_JACIVI010000001.1"/>
</dbReference>
<feature type="region of interest" description="Disordered" evidence="1">
    <location>
        <begin position="60"/>
        <end position="99"/>
    </location>
</feature>
<accession>A0A839HHP4</accession>
<evidence type="ECO:0000313" key="3">
    <source>
        <dbReference type="Proteomes" id="UP000586093"/>
    </source>
</evidence>